<dbReference type="Proteomes" id="UP000249057">
    <property type="component" value="Unassembled WGS sequence"/>
</dbReference>
<reference evidence="1" key="1">
    <citation type="submission" date="2018-02" db="EMBL/GenBank/DDBJ databases">
        <title>The genomes of Aspergillus section Nigri reveals drivers in fungal speciation.</title>
        <authorList>
            <consortium name="DOE Joint Genome Institute"/>
            <person name="Vesth T.C."/>
            <person name="Nybo J."/>
            <person name="Theobald S."/>
            <person name="Brandl J."/>
            <person name="Frisvad J.C."/>
            <person name="Nielsen K.F."/>
            <person name="Lyhne E.K."/>
            <person name="Kogle M.E."/>
            <person name="Kuo A."/>
            <person name="Riley R."/>
            <person name="Clum A."/>
            <person name="Nolan M."/>
            <person name="Lipzen A."/>
            <person name="Salamov A."/>
            <person name="Henrissat B."/>
            <person name="Wiebenga A."/>
            <person name="De vries R.P."/>
            <person name="Grigoriev I.V."/>
            <person name="Mortensen U.H."/>
            <person name="Andersen M.R."/>
            <person name="Baker S.E."/>
        </authorList>
    </citation>
    <scope>NUCLEOTIDE SEQUENCE</scope>
    <source>
        <strain evidence="1">CBS 621.78</strain>
    </source>
</reference>
<evidence type="ECO:0000313" key="2">
    <source>
        <dbReference type="Proteomes" id="UP000249057"/>
    </source>
</evidence>
<dbReference type="EMBL" id="KZ825335">
    <property type="protein sequence ID" value="RAH46703.1"/>
    <property type="molecule type" value="Genomic_DNA"/>
</dbReference>
<evidence type="ECO:0000313" key="1">
    <source>
        <dbReference type="EMBL" id="RAH46703.1"/>
    </source>
</evidence>
<accession>A0ACD1GBS5</accession>
<name>A0ACD1GBS5_9EURO</name>
<organism evidence="1 2">
    <name type="scientific">Aspergillus brunneoviolaceus CBS 621.78</name>
    <dbReference type="NCBI Taxonomy" id="1450534"/>
    <lineage>
        <taxon>Eukaryota</taxon>
        <taxon>Fungi</taxon>
        <taxon>Dikarya</taxon>
        <taxon>Ascomycota</taxon>
        <taxon>Pezizomycotina</taxon>
        <taxon>Eurotiomycetes</taxon>
        <taxon>Eurotiomycetidae</taxon>
        <taxon>Eurotiales</taxon>
        <taxon>Aspergillaceae</taxon>
        <taxon>Aspergillus</taxon>
        <taxon>Aspergillus subgen. Circumdati</taxon>
    </lineage>
</organism>
<protein>
    <submittedName>
        <fullName evidence="1">Uncharacterized protein</fullName>
    </submittedName>
</protein>
<proteinExistence type="predicted"/>
<gene>
    <name evidence="1" type="ORF">BO95DRAFT_462784</name>
</gene>
<sequence length="118" mass="12374">MTSASPQELSLPRDWPRAAGSSPCDLRCLVGPDGVHSRTRSLVQTLLRRATGAAVDIDPMAAHFHGIFGRAFNEDLGIEQAVLRQPRPSHPPTSVDSCAAFSVGLTSGGEPGFHAASA</sequence>
<keyword evidence="2" id="KW-1185">Reference proteome</keyword>